<dbReference type="Proteomes" id="UP001246858">
    <property type="component" value="Unassembled WGS sequence"/>
</dbReference>
<name>A0ACC6KW45_9SPHI</name>
<proteinExistence type="predicted"/>
<reference evidence="1" key="1">
    <citation type="submission" date="2023-07" db="EMBL/GenBank/DDBJ databases">
        <title>Sorghum-associated microbial communities from plants grown in Nebraska, USA.</title>
        <authorList>
            <person name="Schachtman D."/>
        </authorList>
    </citation>
    <scope>NUCLEOTIDE SEQUENCE</scope>
    <source>
        <strain evidence="1">2697</strain>
    </source>
</reference>
<protein>
    <submittedName>
        <fullName evidence="1">Uncharacterized protein</fullName>
    </submittedName>
</protein>
<evidence type="ECO:0000313" key="1">
    <source>
        <dbReference type="EMBL" id="MDR6783462.1"/>
    </source>
</evidence>
<accession>A0ACC6KW45</accession>
<dbReference type="EMBL" id="JAVDTF010000001">
    <property type="protein sequence ID" value="MDR6783462.1"/>
    <property type="molecule type" value="Genomic_DNA"/>
</dbReference>
<gene>
    <name evidence="1" type="ORF">J2X78_002014</name>
</gene>
<organism evidence="1 2">
    <name type="scientific">Pedobacter africanus</name>
    <dbReference type="NCBI Taxonomy" id="151894"/>
    <lineage>
        <taxon>Bacteria</taxon>
        <taxon>Pseudomonadati</taxon>
        <taxon>Bacteroidota</taxon>
        <taxon>Sphingobacteriia</taxon>
        <taxon>Sphingobacteriales</taxon>
        <taxon>Sphingobacteriaceae</taxon>
        <taxon>Pedobacter</taxon>
    </lineage>
</organism>
<keyword evidence="2" id="KW-1185">Reference proteome</keyword>
<sequence length="44" mass="4598">MKAETISLASSHASMVSHPEEIAAFIIKAAKKLGGDKSGKISKE</sequence>
<comment type="caution">
    <text evidence="1">The sequence shown here is derived from an EMBL/GenBank/DDBJ whole genome shotgun (WGS) entry which is preliminary data.</text>
</comment>
<evidence type="ECO:0000313" key="2">
    <source>
        <dbReference type="Proteomes" id="UP001246858"/>
    </source>
</evidence>